<evidence type="ECO:0000256" key="4">
    <source>
        <dbReference type="ARBA" id="ARBA00022475"/>
    </source>
</evidence>
<keyword evidence="7 9" id="KW-1133">Transmembrane helix</keyword>
<organism evidence="11 12">
    <name type="scientific">Allopusillimonas soli</name>
    <dbReference type="NCBI Taxonomy" id="659016"/>
    <lineage>
        <taxon>Bacteria</taxon>
        <taxon>Pseudomonadati</taxon>
        <taxon>Pseudomonadota</taxon>
        <taxon>Betaproteobacteria</taxon>
        <taxon>Burkholderiales</taxon>
        <taxon>Alcaligenaceae</taxon>
        <taxon>Allopusillimonas</taxon>
    </lineage>
</organism>
<dbReference type="InterPro" id="IPR000412">
    <property type="entry name" value="ABC_2_transport"/>
</dbReference>
<keyword evidence="5" id="KW-0997">Cell inner membrane</keyword>
<feature type="domain" description="ABC transmembrane type-2" evidence="10">
    <location>
        <begin position="31"/>
        <end position="254"/>
    </location>
</feature>
<evidence type="ECO:0000259" key="10">
    <source>
        <dbReference type="PROSITE" id="PS51012"/>
    </source>
</evidence>
<keyword evidence="6 9" id="KW-0812">Transmembrane</keyword>
<accession>A0A853F8Y1</accession>
<dbReference type="PRINTS" id="PR00164">
    <property type="entry name" value="ABC2TRNSPORT"/>
</dbReference>
<feature type="transmembrane region" description="Helical" evidence="9">
    <location>
        <begin position="233"/>
        <end position="253"/>
    </location>
</feature>
<evidence type="ECO:0000256" key="7">
    <source>
        <dbReference type="ARBA" id="ARBA00022989"/>
    </source>
</evidence>
<dbReference type="PANTHER" id="PTHR30413:SF8">
    <property type="entry name" value="TRANSPORT PERMEASE PROTEIN"/>
    <property type="match status" value="1"/>
</dbReference>
<dbReference type="PANTHER" id="PTHR30413">
    <property type="entry name" value="INNER MEMBRANE TRANSPORT PERMEASE"/>
    <property type="match status" value="1"/>
</dbReference>
<evidence type="ECO:0000313" key="12">
    <source>
        <dbReference type="Proteomes" id="UP000580517"/>
    </source>
</evidence>
<comment type="caution">
    <text evidence="11">The sequence shown here is derived from an EMBL/GenBank/DDBJ whole genome shotgun (WGS) entry which is preliminary data.</text>
</comment>
<sequence length="261" mass="30202">MRKRPTLEIVRDVLFALVLREMQTRLGARRMGWFWILFESAAHIAIMMLIFSTIHGRDVPGMEYSVFLLTGLVPFFLMRNIALKLMDAVNANRALFAYPNIRPFDTFVARTIVEFCLMACVYLLIAGFMALWLDIDVSIHRPLEWIASLSTGIILSFGLGLIFCVIAEVMPNAKTVIRLIFWPLYFVSGIIFPIWAIPSQYMSWLLWNPYLHIFDNVRSATFAHFPHTEGISYLYPLEVAIITLFLGISLYWVRRRELLAI</sequence>
<evidence type="ECO:0000313" key="11">
    <source>
        <dbReference type="EMBL" id="NYT36437.1"/>
    </source>
</evidence>
<dbReference type="PROSITE" id="PS51012">
    <property type="entry name" value="ABC_TM2"/>
    <property type="match status" value="1"/>
</dbReference>
<feature type="transmembrane region" description="Helical" evidence="9">
    <location>
        <begin position="66"/>
        <end position="86"/>
    </location>
</feature>
<evidence type="ECO:0000256" key="1">
    <source>
        <dbReference type="ARBA" id="ARBA00004429"/>
    </source>
</evidence>
<gene>
    <name evidence="11" type="ORF">H0A68_06095</name>
</gene>
<dbReference type="GO" id="GO:0015920">
    <property type="term" value="P:lipopolysaccharide transport"/>
    <property type="evidence" value="ECO:0007669"/>
    <property type="project" value="TreeGrafter"/>
</dbReference>
<evidence type="ECO:0000256" key="6">
    <source>
        <dbReference type="ARBA" id="ARBA00022692"/>
    </source>
</evidence>
<reference evidence="11 12" key="1">
    <citation type="submission" date="2020-07" db="EMBL/GenBank/DDBJ databases">
        <title>Taxonomic revisions and descriptions of new bacterial species based on genomic comparisons in the high-G+C-content subgroup of the family Alcaligenaceae.</title>
        <authorList>
            <person name="Szabo A."/>
            <person name="Felfoldi T."/>
        </authorList>
    </citation>
    <scope>NUCLEOTIDE SEQUENCE [LARGE SCALE GENOMIC DNA]</scope>
    <source>
        <strain evidence="11 12">DSM 25264</strain>
    </source>
</reference>
<evidence type="ECO:0000256" key="2">
    <source>
        <dbReference type="ARBA" id="ARBA00007783"/>
    </source>
</evidence>
<feature type="transmembrane region" description="Helical" evidence="9">
    <location>
        <begin position="107"/>
        <end position="133"/>
    </location>
</feature>
<keyword evidence="3 9" id="KW-0813">Transport</keyword>
<feature type="transmembrane region" description="Helical" evidence="9">
    <location>
        <begin position="179"/>
        <end position="197"/>
    </location>
</feature>
<keyword evidence="12" id="KW-1185">Reference proteome</keyword>
<comment type="subcellular location">
    <subcellularLocation>
        <location evidence="1 9">Cell inner membrane</location>
        <topology evidence="1 9">Multi-pass membrane protein</topology>
    </subcellularLocation>
</comment>
<dbReference type="Proteomes" id="UP000580517">
    <property type="component" value="Unassembled WGS sequence"/>
</dbReference>
<feature type="transmembrane region" description="Helical" evidence="9">
    <location>
        <begin position="145"/>
        <end position="167"/>
    </location>
</feature>
<comment type="similarity">
    <text evidence="2 9">Belongs to the ABC-2 integral membrane protein family.</text>
</comment>
<proteinExistence type="inferred from homology"/>
<dbReference type="Pfam" id="PF01061">
    <property type="entry name" value="ABC2_membrane"/>
    <property type="match status" value="1"/>
</dbReference>
<keyword evidence="8 9" id="KW-0472">Membrane</keyword>
<dbReference type="GO" id="GO:0140359">
    <property type="term" value="F:ABC-type transporter activity"/>
    <property type="evidence" value="ECO:0007669"/>
    <property type="project" value="InterPro"/>
</dbReference>
<dbReference type="OrthoDB" id="9814458at2"/>
<evidence type="ECO:0000256" key="8">
    <source>
        <dbReference type="ARBA" id="ARBA00023136"/>
    </source>
</evidence>
<dbReference type="InterPro" id="IPR047817">
    <property type="entry name" value="ABC2_TM_bact-type"/>
</dbReference>
<dbReference type="EMBL" id="JACCEW010000002">
    <property type="protein sequence ID" value="NYT36437.1"/>
    <property type="molecule type" value="Genomic_DNA"/>
</dbReference>
<evidence type="ECO:0000256" key="5">
    <source>
        <dbReference type="ARBA" id="ARBA00022519"/>
    </source>
</evidence>
<name>A0A853F8Y1_9BURK</name>
<keyword evidence="4 9" id="KW-1003">Cell membrane</keyword>
<dbReference type="GO" id="GO:0043190">
    <property type="term" value="C:ATP-binding cassette (ABC) transporter complex"/>
    <property type="evidence" value="ECO:0007669"/>
    <property type="project" value="InterPro"/>
</dbReference>
<protein>
    <recommendedName>
        <fullName evidence="9">Transport permease protein</fullName>
    </recommendedName>
</protein>
<evidence type="ECO:0000256" key="9">
    <source>
        <dbReference type="RuleBase" id="RU361157"/>
    </source>
</evidence>
<evidence type="ECO:0000256" key="3">
    <source>
        <dbReference type="ARBA" id="ARBA00022448"/>
    </source>
</evidence>
<dbReference type="AlphaFoldDB" id="A0A853F8Y1"/>
<feature type="transmembrane region" description="Helical" evidence="9">
    <location>
        <begin position="32"/>
        <end position="54"/>
    </location>
</feature>
<dbReference type="InterPro" id="IPR013525">
    <property type="entry name" value="ABC2_TM"/>
</dbReference>